<dbReference type="Pfam" id="PF26595">
    <property type="entry name" value="A_ENA"/>
    <property type="match status" value="1"/>
</dbReference>
<organism evidence="1 2">
    <name type="scientific">Thomasclavelia spiroformis</name>
    <dbReference type="NCBI Taxonomy" id="29348"/>
    <lineage>
        <taxon>Bacteria</taxon>
        <taxon>Bacillati</taxon>
        <taxon>Bacillota</taxon>
        <taxon>Erysipelotrichia</taxon>
        <taxon>Erysipelotrichales</taxon>
        <taxon>Coprobacillaceae</taxon>
        <taxon>Thomasclavelia</taxon>
    </lineage>
</organism>
<dbReference type="RefSeq" id="WP_087257264.1">
    <property type="nucleotide sequence ID" value="NZ_JBKSXH010000017.1"/>
</dbReference>
<gene>
    <name evidence="1" type="ORF">B5E91_09945</name>
</gene>
<name>A0A1Y4QCQ5_9FIRM</name>
<evidence type="ECO:0000313" key="1">
    <source>
        <dbReference type="EMBL" id="OUQ04464.1"/>
    </source>
</evidence>
<protein>
    <submittedName>
        <fullName evidence="1">Uncharacterized protein</fullName>
    </submittedName>
</protein>
<reference evidence="2" key="1">
    <citation type="submission" date="2017-04" db="EMBL/GenBank/DDBJ databases">
        <title>Function of individual gut microbiota members based on whole genome sequencing of pure cultures obtained from chicken caecum.</title>
        <authorList>
            <person name="Medvecky M."/>
            <person name="Cejkova D."/>
            <person name="Polansky O."/>
            <person name="Karasova D."/>
            <person name="Kubasova T."/>
            <person name="Cizek A."/>
            <person name="Rychlik I."/>
        </authorList>
    </citation>
    <scope>NUCLEOTIDE SEQUENCE [LARGE SCALE GENOMIC DNA]</scope>
    <source>
        <strain evidence="2">An149</strain>
    </source>
</reference>
<dbReference type="EMBL" id="NFLB01000011">
    <property type="protein sequence ID" value="OUQ04464.1"/>
    <property type="molecule type" value="Genomic_DNA"/>
</dbReference>
<evidence type="ECO:0000313" key="2">
    <source>
        <dbReference type="Proteomes" id="UP000196258"/>
    </source>
</evidence>
<sequence>MGMPQIDCMPIKKESALTSLLQSIALQEAALAHILNAEGEKIQRVVCEAKCVDDLLNVNESVTNTIQAFSTLEEMLKDKAIAVIDELSGRVC</sequence>
<proteinExistence type="predicted"/>
<accession>A0A1Y4QCQ5</accession>
<comment type="caution">
    <text evidence="1">The sequence shown here is derived from an EMBL/GenBank/DDBJ whole genome shotgun (WGS) entry which is preliminary data.</text>
</comment>
<dbReference type="InterPro" id="IPR058705">
    <property type="entry name" value="A_ENA"/>
</dbReference>
<dbReference type="AlphaFoldDB" id="A0A1Y4QCQ5"/>
<dbReference type="Proteomes" id="UP000196258">
    <property type="component" value="Unassembled WGS sequence"/>
</dbReference>